<evidence type="ECO:0000256" key="3">
    <source>
        <dbReference type="ARBA" id="ARBA00023015"/>
    </source>
</evidence>
<dbReference type="GO" id="GO:0003700">
    <property type="term" value="F:DNA-binding transcription factor activity"/>
    <property type="evidence" value="ECO:0007669"/>
    <property type="project" value="InterPro"/>
</dbReference>
<dbReference type="GO" id="GO:0043565">
    <property type="term" value="F:sequence-specific DNA binding"/>
    <property type="evidence" value="ECO:0007669"/>
    <property type="project" value="InterPro"/>
</dbReference>
<protein>
    <submittedName>
        <fullName evidence="8">Bifunctional transcriptional activator/DNA repair enzyme protein Ada</fullName>
    </submittedName>
</protein>
<dbReference type="PANTHER" id="PTHR46796:SF6">
    <property type="entry name" value="ARAC SUBFAMILY"/>
    <property type="match status" value="1"/>
</dbReference>
<keyword evidence="4" id="KW-0238">DNA-binding</keyword>
<dbReference type="GO" id="GO:0032259">
    <property type="term" value="P:methylation"/>
    <property type="evidence" value="ECO:0007669"/>
    <property type="project" value="UniProtKB-KW"/>
</dbReference>
<dbReference type="InterPro" id="IPR050204">
    <property type="entry name" value="AraC_XylS_family_regulators"/>
</dbReference>
<evidence type="ECO:0000256" key="6">
    <source>
        <dbReference type="ARBA" id="ARBA00023163"/>
    </source>
</evidence>
<keyword evidence="5" id="KW-0010">Activator</keyword>
<evidence type="ECO:0000256" key="1">
    <source>
        <dbReference type="ARBA" id="ARBA00001947"/>
    </source>
</evidence>
<accession>A0A2A4HYU1</accession>
<evidence type="ECO:0000256" key="5">
    <source>
        <dbReference type="ARBA" id="ARBA00023159"/>
    </source>
</evidence>
<feature type="domain" description="HTH araC/xylS-type" evidence="7">
    <location>
        <begin position="88"/>
        <end position="167"/>
    </location>
</feature>
<keyword evidence="9" id="KW-1185">Reference proteome</keyword>
<dbReference type="Pfam" id="PF02805">
    <property type="entry name" value="Ada_Zn_binding"/>
    <property type="match status" value="1"/>
</dbReference>
<dbReference type="PROSITE" id="PS01124">
    <property type="entry name" value="HTH_ARAC_FAMILY_2"/>
    <property type="match status" value="1"/>
</dbReference>
<dbReference type="Proteomes" id="UP000218784">
    <property type="component" value="Unassembled WGS sequence"/>
</dbReference>
<evidence type="ECO:0000256" key="2">
    <source>
        <dbReference type="ARBA" id="ARBA00022603"/>
    </source>
</evidence>
<dbReference type="InterPro" id="IPR004026">
    <property type="entry name" value="Ada_DNA_repair_Zn-bd"/>
</dbReference>
<dbReference type="GO" id="GO:0003908">
    <property type="term" value="F:methylated-DNA-[protein]-cysteine S-methyltransferase activity"/>
    <property type="evidence" value="ECO:0007669"/>
    <property type="project" value="InterPro"/>
</dbReference>
<dbReference type="Pfam" id="PF12833">
    <property type="entry name" value="HTH_18"/>
    <property type="match status" value="1"/>
</dbReference>
<proteinExistence type="predicted"/>
<dbReference type="SUPFAM" id="SSF53155">
    <property type="entry name" value="Methylated DNA-protein cysteine methyltransferase domain"/>
    <property type="match status" value="1"/>
</dbReference>
<reference evidence="8 9" key="1">
    <citation type="submission" date="2017-09" db="EMBL/GenBank/DDBJ databases">
        <title>Sphingomonas ginsenosidimutans KACC 14949, whole genome shotgun sequence.</title>
        <authorList>
            <person name="Feng G."/>
            <person name="Zhu H."/>
        </authorList>
    </citation>
    <scope>NUCLEOTIDE SEQUENCE [LARGE SCALE GENOMIC DNA]</scope>
    <source>
        <strain evidence="8 9">KACC 14949</strain>
    </source>
</reference>
<dbReference type="InterPro" id="IPR018060">
    <property type="entry name" value="HTH_AraC"/>
</dbReference>
<keyword evidence="3" id="KW-0805">Transcription regulation</keyword>
<dbReference type="AlphaFoldDB" id="A0A2A4HYU1"/>
<sequence length="281" mass="29610">MSDATSIAGLTLDEAWDAFARRDRRHDDRFVVAVRTTGIYCRPSCAARRPRRENVEILADAAAARARGYRACRRCCPDSIARDRTAVADATRLIAAAHGAPPPLAALAAAVGYAPHHFLRLFKRDTGLTPAGYARALRAARAAERLRGAASVTDAIYAAGYAAPSRFYADAARLGMAPATFADGGAGVTIHWSIVDTAPGPLLVATTPRGLCHAALDGDGGAALRDLFPAATLVAGDEAHRHWASTLAERAAAERHDPALPDDARRLAFVEAVRRAAASDG</sequence>
<dbReference type="InterPro" id="IPR009057">
    <property type="entry name" value="Homeodomain-like_sf"/>
</dbReference>
<dbReference type="InterPro" id="IPR035451">
    <property type="entry name" value="Ada-like_dom_sf"/>
</dbReference>
<dbReference type="RefSeq" id="WP_066491267.1">
    <property type="nucleotide sequence ID" value="NZ_JAIEOT010000087.1"/>
</dbReference>
<evidence type="ECO:0000256" key="4">
    <source>
        <dbReference type="ARBA" id="ARBA00023125"/>
    </source>
</evidence>
<keyword evidence="2" id="KW-0808">Transferase</keyword>
<dbReference type="PANTHER" id="PTHR46796">
    <property type="entry name" value="HTH-TYPE TRANSCRIPTIONAL ACTIVATOR RHAS-RELATED"/>
    <property type="match status" value="1"/>
</dbReference>
<dbReference type="EMBL" id="NWVD01000002">
    <property type="protein sequence ID" value="PCG09504.1"/>
    <property type="molecule type" value="Genomic_DNA"/>
</dbReference>
<comment type="cofactor">
    <cofactor evidence="1">
        <name>Zn(2+)</name>
        <dbReference type="ChEBI" id="CHEBI:29105"/>
    </cofactor>
</comment>
<evidence type="ECO:0000313" key="8">
    <source>
        <dbReference type="EMBL" id="PCG09504.1"/>
    </source>
</evidence>
<dbReference type="Gene3D" id="1.10.10.60">
    <property type="entry name" value="Homeodomain-like"/>
    <property type="match status" value="1"/>
</dbReference>
<organism evidence="8 9">
    <name type="scientific">Sphingomonas ginsenosidimutans</name>
    <dbReference type="NCBI Taxonomy" id="862134"/>
    <lineage>
        <taxon>Bacteria</taxon>
        <taxon>Pseudomonadati</taxon>
        <taxon>Pseudomonadota</taxon>
        <taxon>Alphaproteobacteria</taxon>
        <taxon>Sphingomonadales</taxon>
        <taxon>Sphingomonadaceae</taxon>
        <taxon>Sphingomonas</taxon>
    </lineage>
</organism>
<dbReference type="Gene3D" id="3.40.10.10">
    <property type="entry name" value="DNA Methylphosphotriester Repair Domain"/>
    <property type="match status" value="1"/>
</dbReference>
<dbReference type="InterPro" id="IPR036631">
    <property type="entry name" value="MGMT_N_sf"/>
</dbReference>
<dbReference type="SUPFAM" id="SSF46689">
    <property type="entry name" value="Homeodomain-like"/>
    <property type="match status" value="1"/>
</dbReference>
<evidence type="ECO:0000259" key="7">
    <source>
        <dbReference type="PROSITE" id="PS01124"/>
    </source>
</evidence>
<name>A0A2A4HYU1_9SPHN</name>
<dbReference type="SMART" id="SM00342">
    <property type="entry name" value="HTH_ARAC"/>
    <property type="match status" value="1"/>
</dbReference>
<keyword evidence="2" id="KW-0489">Methyltransferase</keyword>
<dbReference type="GO" id="GO:0008270">
    <property type="term" value="F:zinc ion binding"/>
    <property type="evidence" value="ECO:0007669"/>
    <property type="project" value="InterPro"/>
</dbReference>
<evidence type="ECO:0000313" key="9">
    <source>
        <dbReference type="Proteomes" id="UP000218784"/>
    </source>
</evidence>
<gene>
    <name evidence="8" type="ORF">COA17_06375</name>
</gene>
<dbReference type="SUPFAM" id="SSF57884">
    <property type="entry name" value="Ada DNA repair protein, N-terminal domain (N-Ada 10)"/>
    <property type="match status" value="1"/>
</dbReference>
<keyword evidence="6" id="KW-0804">Transcription</keyword>
<dbReference type="Gene3D" id="3.30.160.70">
    <property type="entry name" value="Methylated DNA-protein cysteine methyltransferase domain"/>
    <property type="match status" value="1"/>
</dbReference>
<dbReference type="GO" id="GO:0006281">
    <property type="term" value="P:DNA repair"/>
    <property type="evidence" value="ECO:0007669"/>
    <property type="project" value="InterPro"/>
</dbReference>
<comment type="caution">
    <text evidence="8">The sequence shown here is derived from an EMBL/GenBank/DDBJ whole genome shotgun (WGS) entry which is preliminary data.</text>
</comment>